<keyword evidence="3" id="KW-1185">Reference proteome</keyword>
<evidence type="ECO:0000259" key="1">
    <source>
        <dbReference type="SMART" id="SM00355"/>
    </source>
</evidence>
<organism evidence="2 3">
    <name type="scientific">Trichoderma gamsii</name>
    <dbReference type="NCBI Taxonomy" id="398673"/>
    <lineage>
        <taxon>Eukaryota</taxon>
        <taxon>Fungi</taxon>
        <taxon>Dikarya</taxon>
        <taxon>Ascomycota</taxon>
        <taxon>Pezizomycotina</taxon>
        <taxon>Sordariomycetes</taxon>
        <taxon>Hypocreomycetidae</taxon>
        <taxon>Hypocreales</taxon>
        <taxon>Hypocreaceae</taxon>
        <taxon>Trichoderma</taxon>
    </lineage>
</organism>
<comment type="caution">
    <text evidence="2">The sequence shown here is derived from an EMBL/GenBank/DDBJ whole genome shotgun (WGS) entry which is preliminary data.</text>
</comment>
<dbReference type="RefSeq" id="XP_024405883.1">
    <property type="nucleotide sequence ID" value="XM_024549419.1"/>
</dbReference>
<gene>
    <name evidence="2" type="ORF">TGAM01_v204405</name>
</gene>
<accession>A0A2P4ZRL5</accession>
<dbReference type="SMART" id="SM00355">
    <property type="entry name" value="ZnF_C2H2"/>
    <property type="match status" value="3"/>
</dbReference>
<dbReference type="PANTHER" id="PTHR35391">
    <property type="entry name" value="C2H2-TYPE DOMAIN-CONTAINING PROTEIN-RELATED"/>
    <property type="match status" value="1"/>
</dbReference>
<proteinExistence type="predicted"/>
<dbReference type="EMBL" id="JPDN02000012">
    <property type="protein sequence ID" value="PON26904.1"/>
    <property type="molecule type" value="Genomic_DNA"/>
</dbReference>
<protein>
    <recommendedName>
        <fullName evidence="1">C2H2-type domain-containing protein</fullName>
    </recommendedName>
</protein>
<feature type="domain" description="C2H2-type" evidence="1">
    <location>
        <begin position="432"/>
        <end position="455"/>
    </location>
</feature>
<reference evidence="2 3" key="1">
    <citation type="journal article" date="2016" name="Genome Announc.">
        <title>Draft Whole-Genome Sequence of Trichoderma gamsii T6085, a Promising Biocontrol Agent of Fusarium Head Blight on Wheat.</title>
        <authorList>
            <person name="Baroncelli R."/>
            <person name="Zapparata A."/>
            <person name="Piaggeschi G."/>
            <person name="Sarrocco S."/>
            <person name="Vannacci G."/>
        </authorList>
    </citation>
    <scope>NUCLEOTIDE SEQUENCE [LARGE SCALE GENOMIC DNA]</scope>
    <source>
        <strain evidence="2 3">T6085</strain>
    </source>
</reference>
<name>A0A2P4ZRL5_9HYPO</name>
<dbReference type="GeneID" id="29990363"/>
<dbReference type="PANTHER" id="PTHR35391:SF5">
    <property type="entry name" value="DUF6590 DOMAIN-CONTAINING PROTEIN"/>
    <property type="match status" value="1"/>
</dbReference>
<evidence type="ECO:0000313" key="2">
    <source>
        <dbReference type="EMBL" id="PON26904.1"/>
    </source>
</evidence>
<dbReference type="InterPro" id="IPR013087">
    <property type="entry name" value="Znf_C2H2_type"/>
</dbReference>
<dbReference type="AlphaFoldDB" id="A0A2P4ZRL5"/>
<feature type="domain" description="C2H2-type" evidence="1">
    <location>
        <begin position="350"/>
        <end position="378"/>
    </location>
</feature>
<dbReference type="STRING" id="398673.A0A2P4ZRL5"/>
<feature type="domain" description="C2H2-type" evidence="1">
    <location>
        <begin position="382"/>
        <end position="408"/>
    </location>
</feature>
<evidence type="ECO:0000313" key="3">
    <source>
        <dbReference type="Proteomes" id="UP000054821"/>
    </source>
</evidence>
<sequence length="706" mass="79113">MSRTSLSILALTESCISKFDNLLASHIPGSQRIESLESRLADFNLWADSVGALAKPGASLDSRLQGRVNDLALVKNVLIMLADSLDHCAVLAKDKTSYDETDHQEAIQNLDSAIENLALIGVAIRRTGQALRNRRADKTFNPNNHQELRTHLECITRLRPTEEALFHQAENGEYVTNLDNSKLSDIQNRLVEANLRRRHKFLVAQKRSRIQQNVHIRPSIPGAPSSAGSVPKEEPLADIRNADAANNSNPTSYPITRGQETTAPTISRFSLASTAEETLKYTPVAKKYTPSITKTQITLIASDIEFPKAPSIPLGREIIKCPSCCQSLPIGVFQNTKLWKQHIVEDLCPYTCIAENCPTPQLLFCTRNEWESHVQKTHLPRWQCPFCEEQDEDYSTMESMGSHLQDAHGDELLYNSLATLLSWSAVQRMGIKSCPLCSSCGPEDSPELVDHVLRHAYDFAFRALPWPQPIEYDLNKLPGSFTLPEDSDHIEDLQHWIKGAAHESVGPPAIQLSDYDIEDHSVTLPTNLFEYSDYFFTNKYFDDQSEDGSFKPQIDQSNTSDYSTKSAHAHIRYTLSLFQLTDHPVSTNSSEYSVNFRKSSYSEDKFEDGSSQFHQSNVSDHYVPADAHIRYTLSLSRLIDHPVSTNSSQDIDSAKSAMFPYFEDIGDELEDGSSQLDQSDASDHSAMLADAHIRWTMSLSQLTDDS</sequence>
<dbReference type="Proteomes" id="UP000054821">
    <property type="component" value="Unassembled WGS sequence"/>
</dbReference>